<comment type="caution">
    <text evidence="1">The sequence shown here is derived from an EMBL/GenBank/DDBJ whole genome shotgun (WGS) entry which is preliminary data.</text>
</comment>
<protein>
    <submittedName>
        <fullName evidence="1">Uncharacterized protein</fullName>
    </submittedName>
</protein>
<dbReference type="Proteomes" id="UP001549112">
    <property type="component" value="Unassembled WGS sequence"/>
</dbReference>
<evidence type="ECO:0000313" key="1">
    <source>
        <dbReference type="EMBL" id="MET3560354.1"/>
    </source>
</evidence>
<keyword evidence="2" id="KW-1185">Reference proteome</keyword>
<reference evidence="1 2" key="1">
    <citation type="submission" date="2024-06" db="EMBL/GenBank/DDBJ databases">
        <title>Genomic Encyclopedia of Type Strains, Phase IV (KMG-IV): sequencing the most valuable type-strain genomes for metagenomic binning, comparative biology and taxonomic classification.</title>
        <authorList>
            <person name="Goeker M."/>
        </authorList>
    </citation>
    <scope>NUCLEOTIDE SEQUENCE [LARGE SCALE GENOMIC DNA]</scope>
    <source>
        <strain evidence="1 2">DSM 23650</strain>
    </source>
</reference>
<sequence>MGKFWLGLDCSVVEQLKLSDVRCFEAPYGELPDLTQIDFDRDVVLHGMEQLLVCEFLMQISFQISGKD</sequence>
<accession>A0ABV2FP49</accession>
<dbReference type="EMBL" id="JBEPLT010000009">
    <property type="protein sequence ID" value="MET3560354.1"/>
    <property type="molecule type" value="Genomic_DNA"/>
</dbReference>
<organism evidence="1 2">
    <name type="scientific">Bartonella japonica</name>
    <dbReference type="NCBI Taxonomy" id="357761"/>
    <lineage>
        <taxon>Bacteria</taxon>
        <taxon>Pseudomonadati</taxon>
        <taxon>Pseudomonadota</taxon>
        <taxon>Alphaproteobacteria</taxon>
        <taxon>Hyphomicrobiales</taxon>
        <taxon>Bartonellaceae</taxon>
        <taxon>Bartonella</taxon>
    </lineage>
</organism>
<gene>
    <name evidence="1" type="ORF">ABID39_001048</name>
</gene>
<evidence type="ECO:0000313" key="2">
    <source>
        <dbReference type="Proteomes" id="UP001549112"/>
    </source>
</evidence>
<name>A0ABV2FP49_9HYPH</name>
<proteinExistence type="predicted"/>